<dbReference type="Gramene" id="Psat01G0280000-T1">
    <property type="protein sequence ID" value="KAI5444302.1"/>
    <property type="gene ID" value="KIW84_012800"/>
</dbReference>
<dbReference type="AlphaFoldDB" id="A0A9D5GX46"/>
<dbReference type="Proteomes" id="UP001058974">
    <property type="component" value="Chromosome 1"/>
</dbReference>
<evidence type="ECO:0000313" key="1">
    <source>
        <dbReference type="EMBL" id="KAI5444302.1"/>
    </source>
</evidence>
<evidence type="ECO:0000313" key="2">
    <source>
        <dbReference type="Proteomes" id="UP001058974"/>
    </source>
</evidence>
<protein>
    <submittedName>
        <fullName evidence="1">Uncharacterized protein</fullName>
    </submittedName>
</protein>
<dbReference type="PANTHER" id="PTHR47818">
    <property type="entry name" value="RNI-LIKE SUPERFAMILY PROTEIN"/>
    <property type="match status" value="1"/>
</dbReference>
<reference evidence="1 2" key="1">
    <citation type="journal article" date="2022" name="Nat. Genet.">
        <title>Improved pea reference genome and pan-genome highlight genomic features and evolutionary characteristics.</title>
        <authorList>
            <person name="Yang T."/>
            <person name="Liu R."/>
            <person name="Luo Y."/>
            <person name="Hu S."/>
            <person name="Wang D."/>
            <person name="Wang C."/>
            <person name="Pandey M.K."/>
            <person name="Ge S."/>
            <person name="Xu Q."/>
            <person name="Li N."/>
            <person name="Li G."/>
            <person name="Huang Y."/>
            <person name="Saxena R.K."/>
            <person name="Ji Y."/>
            <person name="Li M."/>
            <person name="Yan X."/>
            <person name="He Y."/>
            <person name="Liu Y."/>
            <person name="Wang X."/>
            <person name="Xiang C."/>
            <person name="Varshney R.K."/>
            <person name="Ding H."/>
            <person name="Gao S."/>
            <person name="Zong X."/>
        </authorList>
    </citation>
    <scope>NUCLEOTIDE SEQUENCE [LARGE SCALE GENOMIC DNA]</scope>
    <source>
        <strain evidence="1 2">cv. Zhongwan 6</strain>
    </source>
</reference>
<proteinExistence type="predicted"/>
<sequence length="334" mass="37971">MKLRLLVSLQSDFKDLAHKCVEASKIAGFALATFALVVSGACAEGAPKRLTLDVLGSQRNRNCKPYNKSISRFHFSSYIRPATPVSATIFQNLQPQTTNTSQNHIKCNETSKSASRRATQHVPEIKEMVFLLQQGNKEKMVKILGRNQKGHYCSVQQVQEQFHRHGKNAISAASYGSPVAKATFKTFCIDHLKQKLVLGNDAVVAVLPDIYELPSHLIEDLISRLPPIGLYNFQLHLPFQDLTKEDCLHDDSTNNKRKCSRDWNLNTAWRKKFELQWPNLINQIQPTDWQKLYWESHVQKCMDEATEKALVTSFKGRIGNIQPCELSEIAKYFV</sequence>
<organism evidence="1 2">
    <name type="scientific">Pisum sativum</name>
    <name type="common">Garden pea</name>
    <name type="synonym">Lathyrus oleraceus</name>
    <dbReference type="NCBI Taxonomy" id="3888"/>
    <lineage>
        <taxon>Eukaryota</taxon>
        <taxon>Viridiplantae</taxon>
        <taxon>Streptophyta</taxon>
        <taxon>Embryophyta</taxon>
        <taxon>Tracheophyta</taxon>
        <taxon>Spermatophyta</taxon>
        <taxon>Magnoliopsida</taxon>
        <taxon>eudicotyledons</taxon>
        <taxon>Gunneridae</taxon>
        <taxon>Pentapetalae</taxon>
        <taxon>rosids</taxon>
        <taxon>fabids</taxon>
        <taxon>Fabales</taxon>
        <taxon>Fabaceae</taxon>
        <taxon>Papilionoideae</taxon>
        <taxon>50 kb inversion clade</taxon>
        <taxon>NPAAA clade</taxon>
        <taxon>Hologalegina</taxon>
        <taxon>IRL clade</taxon>
        <taxon>Fabeae</taxon>
        <taxon>Lathyrus</taxon>
    </lineage>
</organism>
<keyword evidence="2" id="KW-1185">Reference proteome</keyword>
<comment type="caution">
    <text evidence="1">The sequence shown here is derived from an EMBL/GenBank/DDBJ whole genome shotgun (WGS) entry which is preliminary data.</text>
</comment>
<name>A0A9D5GX46_PEA</name>
<dbReference type="PANTHER" id="PTHR47818:SF2">
    <property type="entry name" value="F-BOX DOMAIN-CONTAINING PROTEIN"/>
    <property type="match status" value="1"/>
</dbReference>
<dbReference type="EMBL" id="JAMSHJ010000001">
    <property type="protein sequence ID" value="KAI5444302.1"/>
    <property type="molecule type" value="Genomic_DNA"/>
</dbReference>
<accession>A0A9D5GX46</accession>
<gene>
    <name evidence="1" type="ORF">KIW84_012800</name>
</gene>